<reference evidence="2 3" key="1">
    <citation type="submission" date="2014-04" db="EMBL/GenBank/DDBJ databases">
        <authorList>
            <consortium name="DOE Joint Genome Institute"/>
            <person name="Kuo A."/>
            <person name="Kohler A."/>
            <person name="Costa M.D."/>
            <person name="Nagy L.G."/>
            <person name="Floudas D."/>
            <person name="Copeland A."/>
            <person name="Barry K.W."/>
            <person name="Cichocki N."/>
            <person name="Veneault-Fourrey C."/>
            <person name="LaButti K."/>
            <person name="Lindquist E.A."/>
            <person name="Lipzen A."/>
            <person name="Lundell T."/>
            <person name="Morin E."/>
            <person name="Murat C."/>
            <person name="Sun H."/>
            <person name="Tunlid A."/>
            <person name="Henrissat B."/>
            <person name="Grigoriev I.V."/>
            <person name="Hibbett D.S."/>
            <person name="Martin F."/>
            <person name="Nordberg H.P."/>
            <person name="Cantor M.N."/>
            <person name="Hua S.X."/>
        </authorList>
    </citation>
    <scope>NUCLEOTIDE SEQUENCE [LARGE SCALE GENOMIC DNA]</scope>
    <source>
        <strain evidence="2 3">Marx 270</strain>
    </source>
</reference>
<dbReference type="InParanoid" id="A0A0C3JL91"/>
<evidence type="ECO:0000313" key="3">
    <source>
        <dbReference type="Proteomes" id="UP000054217"/>
    </source>
</evidence>
<protein>
    <submittedName>
        <fullName evidence="2">Uncharacterized protein</fullName>
    </submittedName>
</protein>
<reference evidence="3" key="2">
    <citation type="submission" date="2015-01" db="EMBL/GenBank/DDBJ databases">
        <title>Evolutionary Origins and Diversification of the Mycorrhizal Mutualists.</title>
        <authorList>
            <consortium name="DOE Joint Genome Institute"/>
            <consortium name="Mycorrhizal Genomics Consortium"/>
            <person name="Kohler A."/>
            <person name="Kuo A."/>
            <person name="Nagy L.G."/>
            <person name="Floudas D."/>
            <person name="Copeland A."/>
            <person name="Barry K.W."/>
            <person name="Cichocki N."/>
            <person name="Veneault-Fourrey C."/>
            <person name="LaButti K."/>
            <person name="Lindquist E.A."/>
            <person name="Lipzen A."/>
            <person name="Lundell T."/>
            <person name="Morin E."/>
            <person name="Murat C."/>
            <person name="Riley R."/>
            <person name="Ohm R."/>
            <person name="Sun H."/>
            <person name="Tunlid A."/>
            <person name="Henrissat B."/>
            <person name="Grigoriev I.V."/>
            <person name="Hibbett D.S."/>
            <person name="Martin F."/>
        </authorList>
    </citation>
    <scope>NUCLEOTIDE SEQUENCE [LARGE SCALE GENOMIC DNA]</scope>
    <source>
        <strain evidence="3">Marx 270</strain>
    </source>
</reference>
<dbReference type="HOGENOM" id="CLU_2543460_0_0_1"/>
<gene>
    <name evidence="2" type="ORF">M404DRAFT_995872</name>
</gene>
<dbReference type="AlphaFoldDB" id="A0A0C3JL91"/>
<evidence type="ECO:0000256" key="1">
    <source>
        <dbReference type="SAM" id="MobiDB-lite"/>
    </source>
</evidence>
<keyword evidence="3" id="KW-1185">Reference proteome</keyword>
<proteinExistence type="predicted"/>
<dbReference type="OrthoDB" id="6159439at2759"/>
<feature type="region of interest" description="Disordered" evidence="1">
    <location>
        <begin position="58"/>
        <end position="83"/>
    </location>
</feature>
<dbReference type="EMBL" id="KN831953">
    <property type="protein sequence ID" value="KIO09883.1"/>
    <property type="molecule type" value="Genomic_DNA"/>
</dbReference>
<dbReference type="Proteomes" id="UP000054217">
    <property type="component" value="Unassembled WGS sequence"/>
</dbReference>
<name>A0A0C3JL91_PISTI</name>
<organism evidence="2 3">
    <name type="scientific">Pisolithus tinctorius Marx 270</name>
    <dbReference type="NCBI Taxonomy" id="870435"/>
    <lineage>
        <taxon>Eukaryota</taxon>
        <taxon>Fungi</taxon>
        <taxon>Dikarya</taxon>
        <taxon>Basidiomycota</taxon>
        <taxon>Agaricomycotina</taxon>
        <taxon>Agaricomycetes</taxon>
        <taxon>Agaricomycetidae</taxon>
        <taxon>Boletales</taxon>
        <taxon>Sclerodermatineae</taxon>
        <taxon>Pisolithaceae</taxon>
        <taxon>Pisolithus</taxon>
    </lineage>
</organism>
<sequence length="83" mass="9218">MYESAGKTRRSPPGGDSQSSGFFQTGQGLFSYIVFMQYAQFDGFPRIVPSHYSNQYLQSRSSPAKAEHPVSTYSQWPASATRA</sequence>
<feature type="compositionally biased region" description="Polar residues" evidence="1">
    <location>
        <begin position="71"/>
        <end position="83"/>
    </location>
</feature>
<accession>A0A0C3JL91</accession>
<feature type="region of interest" description="Disordered" evidence="1">
    <location>
        <begin position="1"/>
        <end position="22"/>
    </location>
</feature>
<evidence type="ECO:0000313" key="2">
    <source>
        <dbReference type="EMBL" id="KIO09883.1"/>
    </source>
</evidence>